<keyword evidence="4 7" id="KW-0812">Transmembrane</keyword>
<evidence type="ECO:0000259" key="8">
    <source>
        <dbReference type="PROSITE" id="PS50928"/>
    </source>
</evidence>
<dbReference type="Pfam" id="PF00528">
    <property type="entry name" value="BPD_transp_1"/>
    <property type="match status" value="1"/>
</dbReference>
<organism evidence="9 10">
    <name type="scientific">Pseudaquabacterium inlustre</name>
    <dbReference type="NCBI Taxonomy" id="2984192"/>
    <lineage>
        <taxon>Bacteria</taxon>
        <taxon>Pseudomonadati</taxon>
        <taxon>Pseudomonadota</taxon>
        <taxon>Betaproteobacteria</taxon>
        <taxon>Burkholderiales</taxon>
        <taxon>Sphaerotilaceae</taxon>
        <taxon>Pseudaquabacterium</taxon>
    </lineage>
</organism>
<keyword evidence="3" id="KW-1003">Cell membrane</keyword>
<dbReference type="PANTHER" id="PTHR30465">
    <property type="entry name" value="INNER MEMBRANE ABC TRANSPORTER"/>
    <property type="match status" value="1"/>
</dbReference>
<evidence type="ECO:0000256" key="7">
    <source>
        <dbReference type="RuleBase" id="RU363032"/>
    </source>
</evidence>
<evidence type="ECO:0000256" key="3">
    <source>
        <dbReference type="ARBA" id="ARBA00022475"/>
    </source>
</evidence>
<reference evidence="9 10" key="1">
    <citation type="submission" date="2024-04" db="EMBL/GenBank/DDBJ databases">
        <title>Novel species of the genus Ideonella isolated from streams.</title>
        <authorList>
            <person name="Lu H."/>
        </authorList>
    </citation>
    <scope>NUCLEOTIDE SEQUENCE [LARGE SCALE GENOMIC DNA]</scope>
    <source>
        <strain evidence="9 10">DXS22W</strain>
    </source>
</reference>
<dbReference type="PROSITE" id="PS50928">
    <property type="entry name" value="ABC_TM1"/>
    <property type="match status" value="1"/>
</dbReference>
<comment type="similarity">
    <text evidence="7">Belongs to the binding-protein-dependent transport system permease family.</text>
</comment>
<dbReference type="Proteomes" id="UP001365405">
    <property type="component" value="Unassembled WGS sequence"/>
</dbReference>
<accession>A0ABU9CHI6</accession>
<dbReference type="RefSeq" id="WP_341409656.1">
    <property type="nucleotide sequence ID" value="NZ_JBBUTH010000003.1"/>
</dbReference>
<protein>
    <submittedName>
        <fullName evidence="9">ABC transporter permease</fullName>
    </submittedName>
</protein>
<feature type="transmembrane region" description="Helical" evidence="7">
    <location>
        <begin position="186"/>
        <end position="205"/>
    </location>
</feature>
<dbReference type="CDD" id="cd06261">
    <property type="entry name" value="TM_PBP2"/>
    <property type="match status" value="1"/>
</dbReference>
<evidence type="ECO:0000256" key="2">
    <source>
        <dbReference type="ARBA" id="ARBA00022448"/>
    </source>
</evidence>
<evidence type="ECO:0000256" key="6">
    <source>
        <dbReference type="ARBA" id="ARBA00023136"/>
    </source>
</evidence>
<feature type="transmembrane region" description="Helical" evidence="7">
    <location>
        <begin position="9"/>
        <end position="30"/>
    </location>
</feature>
<gene>
    <name evidence="9" type="ORF">AACH10_07040</name>
</gene>
<dbReference type="EMBL" id="JBBUTH010000003">
    <property type="protein sequence ID" value="MEK8049987.1"/>
    <property type="molecule type" value="Genomic_DNA"/>
</dbReference>
<dbReference type="InterPro" id="IPR035906">
    <property type="entry name" value="MetI-like_sf"/>
</dbReference>
<feature type="transmembrane region" description="Helical" evidence="7">
    <location>
        <begin position="135"/>
        <end position="158"/>
    </location>
</feature>
<feature type="domain" description="ABC transmembrane type-1" evidence="8">
    <location>
        <begin position="96"/>
        <end position="309"/>
    </location>
</feature>
<evidence type="ECO:0000256" key="4">
    <source>
        <dbReference type="ARBA" id="ARBA00022692"/>
    </source>
</evidence>
<dbReference type="Gene3D" id="1.10.3720.10">
    <property type="entry name" value="MetI-like"/>
    <property type="match status" value="1"/>
</dbReference>
<dbReference type="InterPro" id="IPR045621">
    <property type="entry name" value="BPD_transp_1_N"/>
</dbReference>
<feature type="transmembrane region" description="Helical" evidence="7">
    <location>
        <begin position="98"/>
        <end position="123"/>
    </location>
</feature>
<dbReference type="Pfam" id="PF19300">
    <property type="entry name" value="BPD_transp_1_N"/>
    <property type="match status" value="1"/>
</dbReference>
<evidence type="ECO:0000313" key="10">
    <source>
        <dbReference type="Proteomes" id="UP001365405"/>
    </source>
</evidence>
<proteinExistence type="inferred from homology"/>
<evidence type="ECO:0000256" key="1">
    <source>
        <dbReference type="ARBA" id="ARBA00004651"/>
    </source>
</evidence>
<feature type="transmembrane region" description="Helical" evidence="7">
    <location>
        <begin position="286"/>
        <end position="312"/>
    </location>
</feature>
<dbReference type="SUPFAM" id="SSF161098">
    <property type="entry name" value="MetI-like"/>
    <property type="match status" value="1"/>
</dbReference>
<evidence type="ECO:0000256" key="5">
    <source>
        <dbReference type="ARBA" id="ARBA00022989"/>
    </source>
</evidence>
<keyword evidence="2 7" id="KW-0813">Transport</keyword>
<dbReference type="InterPro" id="IPR000515">
    <property type="entry name" value="MetI-like"/>
</dbReference>
<keyword evidence="6 7" id="KW-0472">Membrane</keyword>
<dbReference type="PANTHER" id="PTHR30465:SF97">
    <property type="entry name" value="OPPB IN A BINDING PROTEIN-DEPENDENT TRANSPORT SYSTEM"/>
    <property type="match status" value="1"/>
</dbReference>
<name>A0ABU9CHI6_9BURK</name>
<comment type="caution">
    <text evidence="9">The sequence shown here is derived from an EMBL/GenBank/DDBJ whole genome shotgun (WGS) entry which is preliminary data.</text>
</comment>
<sequence length="319" mass="35534">MGLYLLRRLLIALPSLLGISVVLFTVLALAPGDPFGELALNPNVPAEVREALRKKFGLDDPIWQRYFHWLAAMLHGDWGFSFISRVDVDTLIWQRVPVTLAVIGASQVLALLVALPVGTLAAIKPYSWFDRIASTLSFVGFSLPTFFTGLLLILVFSIKLGWLPFVYRADIAATGWQWWWEHLQQSIMPIAVLGLFQGASWMRYVRSAVLDVVRLDHVTTARSKGLAERVVVLKHVVRNAMIPVVTLVALQMPAVFGGAIVTEQIFRIPGIGSLLIDAILRNDTPVIMGVTFVFSCLVILFNLIADLLYGWLDPRISFR</sequence>
<feature type="transmembrane region" description="Helical" evidence="7">
    <location>
        <begin position="244"/>
        <end position="266"/>
    </location>
</feature>
<keyword evidence="5 7" id="KW-1133">Transmembrane helix</keyword>
<evidence type="ECO:0000313" key="9">
    <source>
        <dbReference type="EMBL" id="MEK8049987.1"/>
    </source>
</evidence>
<comment type="subcellular location">
    <subcellularLocation>
        <location evidence="1 7">Cell membrane</location>
        <topology evidence="1 7">Multi-pass membrane protein</topology>
    </subcellularLocation>
</comment>
<keyword evidence="10" id="KW-1185">Reference proteome</keyword>